<proteinExistence type="predicted"/>
<gene>
    <name evidence="2" type="ORF">CLV59_105273</name>
</gene>
<keyword evidence="3" id="KW-1185">Reference proteome</keyword>
<evidence type="ECO:0000313" key="3">
    <source>
        <dbReference type="Proteomes" id="UP000249819"/>
    </source>
</evidence>
<name>A0A327VZ36_9BACT</name>
<dbReference type="Gene3D" id="3.90.1340.10">
    <property type="entry name" value="Phage tail collar domain"/>
    <property type="match status" value="1"/>
</dbReference>
<dbReference type="InterPro" id="IPR011083">
    <property type="entry name" value="Phage_tail_collar_dom"/>
</dbReference>
<dbReference type="AlphaFoldDB" id="A0A327VZ36"/>
<dbReference type="Pfam" id="PF07484">
    <property type="entry name" value="Collar"/>
    <property type="match status" value="1"/>
</dbReference>
<dbReference type="EMBL" id="QLMA01000005">
    <property type="protein sequence ID" value="RAJ80165.1"/>
    <property type="molecule type" value="Genomic_DNA"/>
</dbReference>
<dbReference type="Proteomes" id="UP000249819">
    <property type="component" value="Unassembled WGS sequence"/>
</dbReference>
<accession>A0A327VZ36</accession>
<evidence type="ECO:0000313" key="2">
    <source>
        <dbReference type="EMBL" id="RAJ80165.1"/>
    </source>
</evidence>
<protein>
    <submittedName>
        <fullName evidence="2">Microcystin-dependent protein</fullName>
    </submittedName>
</protein>
<dbReference type="InterPro" id="IPR037053">
    <property type="entry name" value="Phage_tail_collar_dom_sf"/>
</dbReference>
<comment type="caution">
    <text evidence="2">The sequence shown here is derived from an EMBL/GenBank/DDBJ whole genome shotgun (WGS) entry which is preliminary data.</text>
</comment>
<organism evidence="2 3">
    <name type="scientific">Chitinophaga dinghuensis</name>
    <dbReference type="NCBI Taxonomy" id="1539050"/>
    <lineage>
        <taxon>Bacteria</taxon>
        <taxon>Pseudomonadati</taxon>
        <taxon>Bacteroidota</taxon>
        <taxon>Chitinophagia</taxon>
        <taxon>Chitinophagales</taxon>
        <taxon>Chitinophagaceae</taxon>
        <taxon>Chitinophaga</taxon>
    </lineage>
</organism>
<evidence type="ECO:0000259" key="1">
    <source>
        <dbReference type="Pfam" id="PF07484"/>
    </source>
</evidence>
<dbReference type="RefSeq" id="WP_245950884.1">
    <property type="nucleotide sequence ID" value="NZ_QLMA01000005.1"/>
</dbReference>
<reference evidence="2 3" key="1">
    <citation type="submission" date="2018-06" db="EMBL/GenBank/DDBJ databases">
        <title>Genomic Encyclopedia of Archaeal and Bacterial Type Strains, Phase II (KMG-II): from individual species to whole genera.</title>
        <authorList>
            <person name="Goeker M."/>
        </authorList>
    </citation>
    <scope>NUCLEOTIDE SEQUENCE [LARGE SCALE GENOMIC DNA]</scope>
    <source>
        <strain evidence="2 3">DSM 29821</strain>
    </source>
</reference>
<feature type="domain" description="Phage tail collar" evidence="1">
    <location>
        <begin position="10"/>
        <end position="63"/>
    </location>
</feature>
<dbReference type="SUPFAM" id="SSF88874">
    <property type="entry name" value="Receptor-binding domain of short tail fibre protein gp12"/>
    <property type="match status" value="1"/>
</dbReference>
<sequence length="196" mass="19752">MMESYLALVYIFAGSFAPRGFVFCQGQLLSINANPALFSLVGTSFGGNGQATFGIPDLRGRVPVGAGQAPGLSNYVWGEIGGTESVTLGINNIPAHTHAMTSTLTASPAASNADATTNTPSSTVAPAVLPKMGVGPGAVTINGYGAPVAGTTLAPGNVSGTITAAVTGGNQSFSIRSPYLALNYIMVIQGIFPSRN</sequence>